<dbReference type="Gene3D" id="3.40.1190.10">
    <property type="entry name" value="Mur-like, catalytic domain"/>
    <property type="match status" value="1"/>
</dbReference>
<keyword evidence="10 12" id="KW-0131">Cell cycle</keyword>
<keyword evidence="3 12" id="KW-0963">Cytoplasm</keyword>
<keyword evidence="11 12" id="KW-0961">Cell wall biogenesis/degradation</keyword>
<reference evidence="17" key="2">
    <citation type="journal article" date="2021" name="PeerJ">
        <title>Extensive microbial diversity within the chicken gut microbiome revealed by metagenomics and culture.</title>
        <authorList>
            <person name="Gilroy R."/>
            <person name="Ravi A."/>
            <person name="Getino M."/>
            <person name="Pursley I."/>
            <person name="Horton D.L."/>
            <person name="Alikhan N.F."/>
            <person name="Baker D."/>
            <person name="Gharbi K."/>
            <person name="Hall N."/>
            <person name="Watson M."/>
            <person name="Adriaenssens E.M."/>
            <person name="Foster-Nyarko E."/>
            <person name="Jarju S."/>
            <person name="Secka A."/>
            <person name="Antonio M."/>
            <person name="Oren A."/>
            <person name="Chaudhuri R.R."/>
            <person name="La Ragione R."/>
            <person name="Hildebrand F."/>
            <person name="Pallen M.J."/>
        </authorList>
    </citation>
    <scope>NUCLEOTIDE SEQUENCE</scope>
    <source>
        <strain evidence="17">ChiSjej4B22-8349</strain>
    </source>
</reference>
<keyword evidence="9 12" id="KW-0573">Peptidoglycan synthesis</keyword>
<dbReference type="GO" id="GO:0004326">
    <property type="term" value="F:tetrahydrofolylpolyglutamate synthase activity"/>
    <property type="evidence" value="ECO:0007669"/>
    <property type="project" value="InterPro"/>
</dbReference>
<organism evidence="17 18">
    <name type="scientific">Candidatus Allocopromorpha excrementipullorum</name>
    <dbReference type="NCBI Taxonomy" id="2840743"/>
    <lineage>
        <taxon>Bacteria</taxon>
        <taxon>Bacillati</taxon>
        <taxon>Bacillota</taxon>
        <taxon>Clostridia</taxon>
        <taxon>Eubacteriales</taxon>
        <taxon>Eubacteriaceae</taxon>
        <taxon>Eubacteriaceae incertae sedis</taxon>
        <taxon>Candidatus Allocopromorpha</taxon>
    </lineage>
</organism>
<dbReference type="PANTHER" id="PTHR23135:SF4">
    <property type="entry name" value="UDP-N-ACETYLMURAMOYL-L-ALANYL-D-GLUTAMATE--2,6-DIAMINOPIMELATE LIGASE MURE HOMOLOG, CHLOROPLASTIC"/>
    <property type="match status" value="1"/>
</dbReference>
<evidence type="ECO:0000256" key="3">
    <source>
        <dbReference type="ARBA" id="ARBA00022490"/>
    </source>
</evidence>
<dbReference type="InterPro" id="IPR004101">
    <property type="entry name" value="Mur_ligase_C"/>
</dbReference>
<dbReference type="PANTHER" id="PTHR23135">
    <property type="entry name" value="MUR LIGASE FAMILY MEMBER"/>
    <property type="match status" value="1"/>
</dbReference>
<dbReference type="HAMAP" id="MF_00208">
    <property type="entry name" value="MurE"/>
    <property type="match status" value="1"/>
</dbReference>
<keyword evidence="6 12" id="KW-0547">Nucleotide-binding</keyword>
<comment type="subcellular location">
    <subcellularLocation>
        <location evidence="12 13">Cytoplasm</location>
    </subcellularLocation>
</comment>
<dbReference type="GO" id="GO:0051301">
    <property type="term" value="P:cell division"/>
    <property type="evidence" value="ECO:0007669"/>
    <property type="project" value="UniProtKB-KW"/>
</dbReference>
<dbReference type="EMBL" id="DVOB01000172">
    <property type="protein sequence ID" value="HIU96656.1"/>
    <property type="molecule type" value="Genomic_DNA"/>
</dbReference>
<evidence type="ECO:0000256" key="10">
    <source>
        <dbReference type="ARBA" id="ARBA00023306"/>
    </source>
</evidence>
<feature type="modified residue" description="N6-carboxylysine" evidence="12">
    <location>
        <position position="221"/>
    </location>
</feature>
<dbReference type="InterPro" id="IPR035911">
    <property type="entry name" value="MurE/MurF_N"/>
</dbReference>
<feature type="binding site" evidence="12">
    <location>
        <begin position="152"/>
        <end position="153"/>
    </location>
    <ligand>
        <name>UDP-N-acetyl-alpha-D-muramoyl-L-alanyl-D-glutamate</name>
        <dbReference type="ChEBI" id="CHEBI:83900"/>
    </ligand>
</feature>
<evidence type="ECO:0000259" key="15">
    <source>
        <dbReference type="Pfam" id="PF02875"/>
    </source>
</evidence>
<feature type="binding site" evidence="12">
    <location>
        <begin position="403"/>
        <end position="406"/>
    </location>
    <ligand>
        <name>meso-2,6-diaminopimelate</name>
        <dbReference type="ChEBI" id="CHEBI:57791"/>
    </ligand>
</feature>
<comment type="cofactor">
    <cofactor evidence="12">
        <name>Mg(2+)</name>
        <dbReference type="ChEBI" id="CHEBI:18420"/>
    </cofactor>
</comment>
<evidence type="ECO:0000256" key="5">
    <source>
        <dbReference type="ARBA" id="ARBA00022618"/>
    </source>
</evidence>
<dbReference type="InterPro" id="IPR013221">
    <property type="entry name" value="Mur_ligase_cen"/>
</dbReference>
<dbReference type="SUPFAM" id="SSF63418">
    <property type="entry name" value="MurE/MurF N-terminal domain"/>
    <property type="match status" value="1"/>
</dbReference>
<dbReference type="GO" id="GO:0009252">
    <property type="term" value="P:peptidoglycan biosynthetic process"/>
    <property type="evidence" value="ECO:0007669"/>
    <property type="project" value="UniProtKB-UniRule"/>
</dbReference>
<feature type="binding site" evidence="12">
    <location>
        <position position="179"/>
    </location>
    <ligand>
        <name>UDP-N-acetyl-alpha-D-muramoyl-L-alanyl-D-glutamate</name>
        <dbReference type="ChEBI" id="CHEBI:83900"/>
    </ligand>
</feature>
<evidence type="ECO:0000256" key="12">
    <source>
        <dbReference type="HAMAP-Rule" id="MF_00208"/>
    </source>
</evidence>
<evidence type="ECO:0000256" key="4">
    <source>
        <dbReference type="ARBA" id="ARBA00022598"/>
    </source>
</evidence>
<dbReference type="AlphaFoldDB" id="A0A9D1SVW5"/>
<comment type="PTM">
    <text evidence="12">Carboxylation is probably crucial for Mg(2+) binding and, consequently, for the gamma-phosphate positioning of ATP.</text>
</comment>
<feature type="binding site" evidence="12">
    <location>
        <position position="459"/>
    </location>
    <ligand>
        <name>meso-2,6-diaminopimelate</name>
        <dbReference type="ChEBI" id="CHEBI:57791"/>
    </ligand>
</feature>
<dbReference type="Gene3D" id="3.40.1390.10">
    <property type="entry name" value="MurE/MurF, N-terminal domain"/>
    <property type="match status" value="1"/>
</dbReference>
<reference evidence="17" key="1">
    <citation type="submission" date="2020-10" db="EMBL/GenBank/DDBJ databases">
        <authorList>
            <person name="Gilroy R."/>
        </authorList>
    </citation>
    <scope>NUCLEOTIDE SEQUENCE</scope>
    <source>
        <strain evidence="17">ChiSjej4B22-8349</strain>
    </source>
</reference>
<feature type="binding site" evidence="12">
    <location>
        <begin position="110"/>
        <end position="116"/>
    </location>
    <ligand>
        <name>ATP</name>
        <dbReference type="ChEBI" id="CHEBI:30616"/>
    </ligand>
</feature>
<dbReference type="EC" id="6.3.2.13" evidence="12"/>
<dbReference type="NCBIfam" id="TIGR01085">
    <property type="entry name" value="murE"/>
    <property type="match status" value="1"/>
</dbReference>
<dbReference type="GO" id="GO:0008360">
    <property type="term" value="P:regulation of cell shape"/>
    <property type="evidence" value="ECO:0007669"/>
    <property type="project" value="UniProtKB-KW"/>
</dbReference>
<feature type="binding site" evidence="12">
    <location>
        <position position="30"/>
    </location>
    <ligand>
        <name>UDP-N-acetyl-alpha-D-muramoyl-L-alanyl-D-glutamate</name>
        <dbReference type="ChEBI" id="CHEBI:83900"/>
    </ligand>
</feature>
<evidence type="ECO:0000256" key="1">
    <source>
        <dbReference type="ARBA" id="ARBA00004752"/>
    </source>
</evidence>
<dbReference type="GO" id="GO:0005737">
    <property type="term" value="C:cytoplasm"/>
    <property type="evidence" value="ECO:0007669"/>
    <property type="project" value="UniProtKB-SubCell"/>
</dbReference>
<keyword evidence="12" id="KW-0460">Magnesium</keyword>
<evidence type="ECO:0000256" key="6">
    <source>
        <dbReference type="ARBA" id="ARBA00022741"/>
    </source>
</evidence>
<dbReference type="Pfam" id="PF02875">
    <property type="entry name" value="Mur_ligase_C"/>
    <property type="match status" value="1"/>
</dbReference>
<dbReference type="Pfam" id="PF01225">
    <property type="entry name" value="Mur_ligase"/>
    <property type="match status" value="1"/>
</dbReference>
<evidence type="ECO:0000256" key="2">
    <source>
        <dbReference type="ARBA" id="ARBA00005898"/>
    </source>
</evidence>
<dbReference type="GO" id="GO:0008765">
    <property type="term" value="F:UDP-N-acetylmuramoylalanyl-D-glutamate-2,6-diaminopimelate ligase activity"/>
    <property type="evidence" value="ECO:0007669"/>
    <property type="project" value="UniProtKB-UniRule"/>
</dbReference>
<evidence type="ECO:0000256" key="7">
    <source>
        <dbReference type="ARBA" id="ARBA00022840"/>
    </source>
</evidence>
<feature type="short sequence motif" description="Meso-diaminopimelate recognition motif" evidence="12">
    <location>
        <begin position="403"/>
        <end position="406"/>
    </location>
</feature>
<comment type="caution">
    <text evidence="17">The sequence shown here is derived from an EMBL/GenBank/DDBJ whole genome shotgun (WGS) entry which is preliminary data.</text>
</comment>
<keyword evidence="8 12" id="KW-0133">Cell shape</keyword>
<comment type="pathway">
    <text evidence="1 12 13">Cell wall biogenesis; peptidoglycan biosynthesis.</text>
</comment>
<feature type="binding site" evidence="12">
    <location>
        <position position="187"/>
    </location>
    <ligand>
        <name>UDP-N-acetyl-alpha-D-muramoyl-L-alanyl-D-glutamate</name>
        <dbReference type="ChEBI" id="CHEBI:83900"/>
    </ligand>
</feature>
<accession>A0A9D1SVW5</accession>
<evidence type="ECO:0000259" key="14">
    <source>
        <dbReference type="Pfam" id="PF01225"/>
    </source>
</evidence>
<feature type="domain" description="Mur ligase C-terminal" evidence="15">
    <location>
        <begin position="330"/>
        <end position="457"/>
    </location>
</feature>
<dbReference type="Pfam" id="PF08245">
    <property type="entry name" value="Mur_ligase_M"/>
    <property type="match status" value="1"/>
</dbReference>
<evidence type="ECO:0000256" key="9">
    <source>
        <dbReference type="ARBA" id="ARBA00022984"/>
    </source>
</evidence>
<dbReference type="InterPro" id="IPR005761">
    <property type="entry name" value="UDP-N-AcMur-Glu-dNH2Pim_ligase"/>
</dbReference>
<feature type="binding site" evidence="12">
    <location>
        <position position="151"/>
    </location>
    <ligand>
        <name>UDP-N-acetyl-alpha-D-muramoyl-L-alanyl-D-glutamate</name>
        <dbReference type="ChEBI" id="CHEBI:83900"/>
    </ligand>
</feature>
<comment type="catalytic activity">
    <reaction evidence="12">
        <text>UDP-N-acetyl-alpha-D-muramoyl-L-alanyl-D-glutamate + meso-2,6-diaminopimelate + ATP = UDP-N-acetyl-alpha-D-muramoyl-L-alanyl-gamma-D-glutamyl-meso-2,6-diaminopimelate + ADP + phosphate + H(+)</text>
        <dbReference type="Rhea" id="RHEA:23676"/>
        <dbReference type="ChEBI" id="CHEBI:15378"/>
        <dbReference type="ChEBI" id="CHEBI:30616"/>
        <dbReference type="ChEBI" id="CHEBI:43474"/>
        <dbReference type="ChEBI" id="CHEBI:57791"/>
        <dbReference type="ChEBI" id="CHEBI:83900"/>
        <dbReference type="ChEBI" id="CHEBI:83905"/>
        <dbReference type="ChEBI" id="CHEBI:456216"/>
        <dbReference type="EC" id="6.3.2.13"/>
    </reaction>
</comment>
<dbReference type="Gene3D" id="3.90.190.20">
    <property type="entry name" value="Mur ligase, C-terminal domain"/>
    <property type="match status" value="1"/>
</dbReference>
<evidence type="ECO:0000313" key="18">
    <source>
        <dbReference type="Proteomes" id="UP000824130"/>
    </source>
</evidence>
<dbReference type="Proteomes" id="UP000824130">
    <property type="component" value="Unassembled WGS sequence"/>
</dbReference>
<evidence type="ECO:0000313" key="17">
    <source>
        <dbReference type="EMBL" id="HIU96656.1"/>
    </source>
</evidence>
<dbReference type="InterPro" id="IPR036565">
    <property type="entry name" value="Mur-like_cat_sf"/>
</dbReference>
<evidence type="ECO:0000256" key="8">
    <source>
        <dbReference type="ARBA" id="ARBA00022960"/>
    </source>
</evidence>
<dbReference type="SUPFAM" id="SSF53244">
    <property type="entry name" value="MurD-like peptide ligases, peptide-binding domain"/>
    <property type="match status" value="1"/>
</dbReference>
<sequence length="484" mass="54097">MKLKDLLKDVTSSCLSGSMETEVTSIAYDSRKVSEGTLFVCLRGFATDGHKYMDDAVKAGAAAILAEEDPDHHTGVTVVKTDDTRKALAFISARWFGHPAEKMTMIGLTGTKGKTTVAHMIKKILEEEGHKVGMIGTLGAFIGSEKMETRNTTPESYELHHMFRQMLDAGCSHVVMEVSSQGLKMHRTDGITFDYAAFLNISPDHIGAGEHEDFDDYLNCKKRLFSQARVTVANIDDSHWQEVTADADEVYTVSLIRDADFMGRNIRNIWEPKILGVEFEITGKFDEKIVLNMPGAYNAENALIAAGIAYLMGVSPDIIARGISETRVKGRTQLLTDVHFSTFLIDYAHNALSMENLLKTLREYEPKRLICLFGGGGNKARQRRFDMGEMAGKYADLTIITLDNPRFESTEEINKDIIRGLDVYGGEYKVIMDREEAIHYLIDNCGEGDIVALIGKGHEEYQEIEGVKHFFSEEKIVSEYLRTK</sequence>
<dbReference type="GO" id="GO:0005524">
    <property type="term" value="F:ATP binding"/>
    <property type="evidence" value="ECO:0007669"/>
    <property type="project" value="UniProtKB-UniRule"/>
</dbReference>
<gene>
    <name evidence="12" type="primary">murE</name>
    <name evidence="17" type="ORF">IAD25_08145</name>
</gene>
<evidence type="ECO:0000256" key="11">
    <source>
        <dbReference type="ARBA" id="ARBA00023316"/>
    </source>
</evidence>
<dbReference type="GO" id="GO:0000287">
    <property type="term" value="F:magnesium ion binding"/>
    <property type="evidence" value="ECO:0007669"/>
    <property type="project" value="UniProtKB-UniRule"/>
</dbReference>
<dbReference type="NCBIfam" id="NF001126">
    <property type="entry name" value="PRK00139.1-4"/>
    <property type="match status" value="1"/>
</dbReference>
<feature type="domain" description="Mur ligase central" evidence="16">
    <location>
        <begin position="109"/>
        <end position="308"/>
    </location>
</feature>
<dbReference type="PROSITE" id="PS01011">
    <property type="entry name" value="FOLYLPOLYGLU_SYNT_1"/>
    <property type="match status" value="1"/>
</dbReference>
<keyword evidence="4 12" id="KW-0436">Ligase</keyword>
<feature type="binding site" evidence="12">
    <location>
        <position position="455"/>
    </location>
    <ligand>
        <name>meso-2,6-diaminopimelate</name>
        <dbReference type="ChEBI" id="CHEBI:57791"/>
    </ligand>
</feature>
<evidence type="ECO:0000259" key="16">
    <source>
        <dbReference type="Pfam" id="PF08245"/>
    </source>
</evidence>
<feature type="domain" description="Mur ligase N-terminal catalytic" evidence="14">
    <location>
        <begin position="23"/>
        <end position="92"/>
    </location>
</feature>
<comment type="function">
    <text evidence="12">Catalyzes the addition of meso-diaminopimelic acid to the nucleotide precursor UDP-N-acetylmuramoyl-L-alanyl-D-glutamate (UMAG) in the biosynthesis of bacterial cell-wall peptidoglycan.</text>
</comment>
<keyword evidence="5 12" id="KW-0132">Cell division</keyword>
<keyword evidence="7 12" id="KW-0067">ATP-binding</keyword>
<dbReference type="InterPro" id="IPR018109">
    <property type="entry name" value="Folylpolyglutamate_synth_CS"/>
</dbReference>
<comment type="caution">
    <text evidence="12">Lacks conserved residue(s) required for the propagation of feature annotation.</text>
</comment>
<dbReference type="InterPro" id="IPR000713">
    <property type="entry name" value="Mur_ligase_N"/>
</dbReference>
<dbReference type="InterPro" id="IPR036615">
    <property type="entry name" value="Mur_ligase_C_dom_sf"/>
</dbReference>
<evidence type="ECO:0000256" key="13">
    <source>
        <dbReference type="RuleBase" id="RU004135"/>
    </source>
</evidence>
<dbReference type="GO" id="GO:0071555">
    <property type="term" value="P:cell wall organization"/>
    <property type="evidence" value="ECO:0007669"/>
    <property type="project" value="UniProtKB-KW"/>
</dbReference>
<protein>
    <recommendedName>
        <fullName evidence="12">UDP-N-acetylmuramoyl-L-alanyl-D-glutamate--2,6-diaminopimelate ligase</fullName>
        <ecNumber evidence="12">6.3.2.13</ecNumber>
    </recommendedName>
    <alternativeName>
        <fullName evidence="12">Meso-A2pm-adding enzyme</fullName>
    </alternativeName>
    <alternativeName>
        <fullName evidence="12">Meso-diaminopimelate-adding enzyme</fullName>
    </alternativeName>
    <alternativeName>
        <fullName evidence="12">UDP-MurNAc-L-Ala-D-Glu:meso-diaminopimelate ligase</fullName>
    </alternativeName>
    <alternativeName>
        <fullName evidence="12">UDP-MurNAc-tripeptide synthetase</fullName>
    </alternativeName>
    <alternativeName>
        <fullName evidence="12">UDP-N-acetylmuramyl-tripeptide synthetase</fullName>
    </alternativeName>
</protein>
<dbReference type="SUPFAM" id="SSF53623">
    <property type="entry name" value="MurD-like peptide ligases, catalytic domain"/>
    <property type="match status" value="1"/>
</dbReference>
<name>A0A9D1SVW5_9FIRM</name>
<proteinExistence type="inferred from homology"/>
<comment type="similarity">
    <text evidence="2 12">Belongs to the MurCDEF family. MurE subfamily.</text>
</comment>